<reference evidence="2" key="1">
    <citation type="journal article" date="2022" name="Mol. Ecol. Resour.">
        <title>The genomes of chicory, endive, great burdock and yacon provide insights into Asteraceae palaeo-polyploidization history and plant inulin production.</title>
        <authorList>
            <person name="Fan W."/>
            <person name="Wang S."/>
            <person name="Wang H."/>
            <person name="Wang A."/>
            <person name="Jiang F."/>
            <person name="Liu H."/>
            <person name="Zhao H."/>
            <person name="Xu D."/>
            <person name="Zhang Y."/>
        </authorList>
    </citation>
    <scope>NUCLEOTIDE SEQUENCE [LARGE SCALE GENOMIC DNA]</scope>
    <source>
        <strain evidence="2">cv. Yunnan</strain>
    </source>
</reference>
<sequence>MSRQDVAYNNRDDVSDLMNPIKVLLVEQKNGRVAYISHLLHCSFFEVTHVDQSFEAIRLLSEKKSEYDLLLISHDMSDVDFHTFLNQTKDMDVLSIVVSDQEDDAFVLEVFKSGAFLVLKMPLTIDALRCIRQDVIRERMHKQGKCENKNTTHKTVTPDIEEKSSSSNFDNNLVAESSLDNGNDGLKKRIWLKWTPELCEKFDNALNQLGEGSMCYPTEIHKLMNVPGLTKRQVASHLQTEEKIADLTIDDKKEMMEADGRKLSYKKKREMMKSRGHNKELEKDLFDIYIGDERGVIIADPRGIEGEKAYFNAYNEQLDQTTKRDATTSSSYT</sequence>
<keyword evidence="2" id="KW-1185">Reference proteome</keyword>
<name>A0ACB9HPF2_9ASTR</name>
<protein>
    <submittedName>
        <fullName evidence="1">Uncharacterized protein</fullName>
    </submittedName>
</protein>
<reference evidence="1 2" key="2">
    <citation type="journal article" date="2022" name="Mol. Ecol. Resour.">
        <title>The genomes of chicory, endive, great burdock and yacon provide insights into Asteraceae paleo-polyploidization history and plant inulin production.</title>
        <authorList>
            <person name="Fan W."/>
            <person name="Wang S."/>
            <person name="Wang H."/>
            <person name="Wang A."/>
            <person name="Jiang F."/>
            <person name="Liu H."/>
            <person name="Zhao H."/>
            <person name="Xu D."/>
            <person name="Zhang Y."/>
        </authorList>
    </citation>
    <scope>NUCLEOTIDE SEQUENCE [LARGE SCALE GENOMIC DNA]</scope>
    <source>
        <strain evidence="2">cv. Yunnan</strain>
        <tissue evidence="1">Leaves</tissue>
    </source>
</reference>
<gene>
    <name evidence="1" type="ORF">L1987_32749</name>
</gene>
<dbReference type="Proteomes" id="UP001056120">
    <property type="component" value="Linkage Group LG11"/>
</dbReference>
<comment type="caution">
    <text evidence="1">The sequence shown here is derived from an EMBL/GenBank/DDBJ whole genome shotgun (WGS) entry which is preliminary data.</text>
</comment>
<accession>A0ACB9HPF2</accession>
<evidence type="ECO:0000313" key="2">
    <source>
        <dbReference type="Proteomes" id="UP001056120"/>
    </source>
</evidence>
<dbReference type="EMBL" id="CM042028">
    <property type="protein sequence ID" value="KAI3797492.1"/>
    <property type="molecule type" value="Genomic_DNA"/>
</dbReference>
<organism evidence="1 2">
    <name type="scientific">Smallanthus sonchifolius</name>
    <dbReference type="NCBI Taxonomy" id="185202"/>
    <lineage>
        <taxon>Eukaryota</taxon>
        <taxon>Viridiplantae</taxon>
        <taxon>Streptophyta</taxon>
        <taxon>Embryophyta</taxon>
        <taxon>Tracheophyta</taxon>
        <taxon>Spermatophyta</taxon>
        <taxon>Magnoliopsida</taxon>
        <taxon>eudicotyledons</taxon>
        <taxon>Gunneridae</taxon>
        <taxon>Pentapetalae</taxon>
        <taxon>asterids</taxon>
        <taxon>campanulids</taxon>
        <taxon>Asterales</taxon>
        <taxon>Asteraceae</taxon>
        <taxon>Asteroideae</taxon>
        <taxon>Heliantheae alliance</taxon>
        <taxon>Millerieae</taxon>
        <taxon>Smallanthus</taxon>
    </lineage>
</organism>
<proteinExistence type="predicted"/>
<evidence type="ECO:0000313" key="1">
    <source>
        <dbReference type="EMBL" id="KAI3797492.1"/>
    </source>
</evidence>